<gene>
    <name evidence="2" type="ORF">Msub_20664</name>
</gene>
<sequence>MKFDRLSRSILSAGSLVFLLLAPMITLASDDLDVTMRMVTDDVELTDSVVREIELPRVVERPETAAEPGSKGLEASRGGRDAREVRERGREFGEAVSESARQTRDLMERDLLEEGRPDRPDRREGLERPQRPELPDAAGRER</sequence>
<name>A0A0J7J4D2_9GAMM</name>
<dbReference type="STRING" id="1658765.Msub_20664"/>
<accession>A0A0J7J4D2</accession>
<organism evidence="2 3">
    <name type="scientific">Marinobacter subterrani</name>
    <dbReference type="NCBI Taxonomy" id="1658765"/>
    <lineage>
        <taxon>Bacteria</taxon>
        <taxon>Pseudomonadati</taxon>
        <taxon>Pseudomonadota</taxon>
        <taxon>Gammaproteobacteria</taxon>
        <taxon>Pseudomonadales</taxon>
        <taxon>Marinobacteraceae</taxon>
        <taxon>Marinobacter</taxon>
    </lineage>
</organism>
<dbReference type="PATRIC" id="fig|1658765.3.peg.3936"/>
<protein>
    <submittedName>
        <fullName evidence="2">Uncharacterized protein</fullName>
    </submittedName>
</protein>
<reference evidence="2 3" key="1">
    <citation type="submission" date="2015-06" db="EMBL/GenBank/DDBJ databases">
        <title>Marinobacter subterrani, a genetically tractable neutrophilic iron-oxidizing strain isolated from the Soudan Iron Mine.</title>
        <authorList>
            <person name="Bonis B.M."/>
            <person name="Gralnick J.A."/>
        </authorList>
    </citation>
    <scope>NUCLEOTIDE SEQUENCE [LARGE SCALE GENOMIC DNA]</scope>
    <source>
        <strain evidence="2 3">JG233</strain>
    </source>
</reference>
<evidence type="ECO:0000313" key="2">
    <source>
        <dbReference type="EMBL" id="KMQ73463.1"/>
    </source>
</evidence>
<evidence type="ECO:0000313" key="3">
    <source>
        <dbReference type="Proteomes" id="UP000036102"/>
    </source>
</evidence>
<feature type="compositionally biased region" description="Basic and acidic residues" evidence="1">
    <location>
        <begin position="101"/>
        <end position="142"/>
    </location>
</feature>
<comment type="caution">
    <text evidence="2">The sequence shown here is derived from an EMBL/GenBank/DDBJ whole genome shotgun (WGS) entry which is preliminary data.</text>
</comment>
<dbReference type="Proteomes" id="UP000036102">
    <property type="component" value="Unassembled WGS sequence"/>
</dbReference>
<dbReference type="AlphaFoldDB" id="A0A0J7J4D2"/>
<dbReference type="EMBL" id="LFBU01000002">
    <property type="protein sequence ID" value="KMQ73463.1"/>
    <property type="molecule type" value="Genomic_DNA"/>
</dbReference>
<dbReference type="RefSeq" id="WP_227506856.1">
    <property type="nucleotide sequence ID" value="NZ_JADQCF010000022.1"/>
</dbReference>
<proteinExistence type="predicted"/>
<feature type="compositionally biased region" description="Basic and acidic residues" evidence="1">
    <location>
        <begin position="77"/>
        <end position="93"/>
    </location>
</feature>
<evidence type="ECO:0000256" key="1">
    <source>
        <dbReference type="SAM" id="MobiDB-lite"/>
    </source>
</evidence>
<feature type="region of interest" description="Disordered" evidence="1">
    <location>
        <begin position="60"/>
        <end position="142"/>
    </location>
</feature>
<keyword evidence="3" id="KW-1185">Reference proteome</keyword>